<evidence type="ECO:0000313" key="2">
    <source>
        <dbReference type="Proteomes" id="UP001470809"/>
    </source>
</evidence>
<gene>
    <name evidence="1" type="ORF">AABB31_21380</name>
</gene>
<accession>A0AAN0M9B3</accession>
<protein>
    <submittedName>
        <fullName evidence="1">Uncharacterized protein</fullName>
    </submittedName>
</protein>
<dbReference type="EMBL" id="CP151767">
    <property type="protein sequence ID" value="WZU67446.1"/>
    <property type="molecule type" value="Genomic_DNA"/>
</dbReference>
<reference evidence="2" key="1">
    <citation type="submission" date="2024-04" db="EMBL/GenBank/DDBJ databases">
        <title>Phylogenomic analyses of a clade within the roseobacter group suggest taxonomic reassignments of species of the genera Aestuariivita, Citreicella, Loktanella, Nautella, Pelagibaca, Ruegeria, Thalassobius, Thiobacimonas and Tropicibacter, and the proposal o.</title>
        <authorList>
            <person name="Jeon C.O."/>
        </authorList>
    </citation>
    <scope>NUCLEOTIDE SEQUENCE [LARGE SCALE GENOMIC DNA]</scope>
    <source>
        <strain evidence="2">SS1-5</strain>
    </source>
</reference>
<dbReference type="Proteomes" id="UP001470809">
    <property type="component" value="Chromosome"/>
</dbReference>
<dbReference type="KEGG" id="yrh:AABB31_21380"/>
<reference evidence="1 2" key="2">
    <citation type="submission" date="2024-08" db="EMBL/GenBank/DDBJ databases">
        <title>Phylogenomic analyses of a clade within the roseobacter group suggest taxonomic reassignments of species of the genera Aestuariivita, Citreicella, Loktanella, Nautella, Pelagibaca, Ruegeria, Thalassobius, Thiobacimonas and Tropicibacter, and the proposal o.</title>
        <authorList>
            <person name="Jeon C.O."/>
        </authorList>
    </citation>
    <scope>NUCLEOTIDE SEQUENCE [LARGE SCALE GENOMIC DNA]</scope>
    <source>
        <strain evidence="1 2">SS1-5</strain>
    </source>
</reference>
<dbReference type="AlphaFoldDB" id="A0AAN0M9B3"/>
<name>A0AAN0M9B3_9RHOB</name>
<dbReference type="RefSeq" id="WP_342076757.1">
    <property type="nucleotide sequence ID" value="NZ_CP151767.2"/>
</dbReference>
<organism evidence="1 2">
    <name type="scientific">Yoonia rhodophyticola</name>
    <dbReference type="NCBI Taxonomy" id="3137370"/>
    <lineage>
        <taxon>Bacteria</taxon>
        <taxon>Pseudomonadati</taxon>
        <taxon>Pseudomonadota</taxon>
        <taxon>Alphaproteobacteria</taxon>
        <taxon>Rhodobacterales</taxon>
        <taxon>Paracoccaceae</taxon>
        <taxon>Yoonia</taxon>
    </lineage>
</organism>
<sequence>MDDPDAFVPARRGSRVALAGMVAEGWFPGGFEASPENDMHADRNDTGISRFTGLETTHSASVLACCSGYHGGMIVP</sequence>
<evidence type="ECO:0000313" key="1">
    <source>
        <dbReference type="EMBL" id="WZU67446.1"/>
    </source>
</evidence>
<proteinExistence type="predicted"/>
<keyword evidence="2" id="KW-1185">Reference proteome</keyword>